<dbReference type="CDD" id="cd06433">
    <property type="entry name" value="GT_2_WfgS_like"/>
    <property type="match status" value="1"/>
</dbReference>
<organism evidence="2 3">
    <name type="scientific">Pedobacter albus</name>
    <dbReference type="NCBI Taxonomy" id="3113905"/>
    <lineage>
        <taxon>Bacteria</taxon>
        <taxon>Pseudomonadati</taxon>
        <taxon>Bacteroidota</taxon>
        <taxon>Sphingobacteriia</taxon>
        <taxon>Sphingobacteriales</taxon>
        <taxon>Sphingobacteriaceae</taxon>
        <taxon>Pedobacter</taxon>
    </lineage>
</organism>
<comment type="caution">
    <text evidence="2">The sequence shown here is derived from an EMBL/GenBank/DDBJ whole genome shotgun (WGS) entry which is preliminary data.</text>
</comment>
<dbReference type="Pfam" id="PF00535">
    <property type="entry name" value="Glycos_transf_2"/>
    <property type="match status" value="1"/>
</dbReference>
<keyword evidence="3" id="KW-1185">Reference proteome</keyword>
<dbReference type="InterPro" id="IPR001173">
    <property type="entry name" value="Glyco_trans_2-like"/>
</dbReference>
<accession>A0ABU7I9V7</accession>
<sequence>MTTNKPKISIITVNYNNADGLRETIRSVTEQSYAAIEYIVVDGASTDGGVDVLESFRPNLAHAISEKDTGIYNAMNKGIKLATGDYLLFLNSGDKLISPQIIEEVVAQGLHADLVYGDLKFFDDAKEWTWNLPDELTFRFFYDSTLPHPSTFISRELFDTVGLYDEELKIVSDWKFFMLAVAKHNCSYQHIGQMISAYNFDGISSKPENGQAIQVERSKVLAETFPLFLADYEELDRLKKELKKIKYFMKVRKAVKKIFNSK</sequence>
<protein>
    <submittedName>
        <fullName evidence="2">Glycosyltransferase family 2 protein</fullName>
        <ecNumber evidence="2">2.4.-.-</ecNumber>
    </submittedName>
</protein>
<evidence type="ECO:0000313" key="2">
    <source>
        <dbReference type="EMBL" id="MEE1946255.1"/>
    </source>
</evidence>
<reference evidence="2 3" key="1">
    <citation type="submission" date="2024-01" db="EMBL/GenBank/DDBJ databases">
        <title>Pedobacter sp. nov., isolated from fresh soil.</title>
        <authorList>
            <person name="Le N.T.T."/>
        </authorList>
    </citation>
    <scope>NUCLEOTIDE SEQUENCE [LARGE SCALE GENOMIC DNA]</scope>
    <source>
        <strain evidence="2 3">KR3-3</strain>
    </source>
</reference>
<evidence type="ECO:0000313" key="3">
    <source>
        <dbReference type="Proteomes" id="UP001336835"/>
    </source>
</evidence>
<evidence type="ECO:0000259" key="1">
    <source>
        <dbReference type="Pfam" id="PF00535"/>
    </source>
</evidence>
<dbReference type="EMBL" id="JAZDQT010000002">
    <property type="protein sequence ID" value="MEE1946255.1"/>
    <property type="molecule type" value="Genomic_DNA"/>
</dbReference>
<dbReference type="GO" id="GO:0016757">
    <property type="term" value="F:glycosyltransferase activity"/>
    <property type="evidence" value="ECO:0007669"/>
    <property type="project" value="UniProtKB-KW"/>
</dbReference>
<dbReference type="Proteomes" id="UP001336835">
    <property type="component" value="Unassembled WGS sequence"/>
</dbReference>
<feature type="domain" description="Glycosyltransferase 2-like" evidence="1">
    <location>
        <begin position="9"/>
        <end position="132"/>
    </location>
</feature>
<proteinExistence type="predicted"/>
<dbReference type="Gene3D" id="3.90.550.10">
    <property type="entry name" value="Spore Coat Polysaccharide Biosynthesis Protein SpsA, Chain A"/>
    <property type="match status" value="1"/>
</dbReference>
<dbReference type="InterPro" id="IPR029044">
    <property type="entry name" value="Nucleotide-diphossugar_trans"/>
</dbReference>
<name>A0ABU7I9V7_9SPHI</name>
<keyword evidence="2" id="KW-0328">Glycosyltransferase</keyword>
<keyword evidence="2" id="KW-0808">Transferase</keyword>
<dbReference type="EC" id="2.4.-.-" evidence="2"/>
<dbReference type="SUPFAM" id="SSF53448">
    <property type="entry name" value="Nucleotide-diphospho-sugar transferases"/>
    <property type="match status" value="1"/>
</dbReference>
<dbReference type="PANTHER" id="PTHR22916:SF67">
    <property type="entry name" value="COLANIC ACID BIOSYNTHESIS GLYCOSYL TRANSFERASE WCAE-RELATED"/>
    <property type="match status" value="1"/>
</dbReference>
<gene>
    <name evidence="2" type="ORF">VRU48_14115</name>
</gene>
<dbReference type="RefSeq" id="WP_330108563.1">
    <property type="nucleotide sequence ID" value="NZ_JAZDQT010000002.1"/>
</dbReference>
<dbReference type="PANTHER" id="PTHR22916">
    <property type="entry name" value="GLYCOSYLTRANSFERASE"/>
    <property type="match status" value="1"/>
</dbReference>